<name>A0A4Z1C9V5_9GAMM</name>
<evidence type="ECO:0008006" key="4">
    <source>
        <dbReference type="Google" id="ProtNLM"/>
    </source>
</evidence>
<protein>
    <recommendedName>
        <fullName evidence="4">Transporter substrate-binding domain-containing protein</fullName>
    </recommendedName>
</protein>
<dbReference type="OrthoDB" id="195732at2"/>
<evidence type="ECO:0000256" key="1">
    <source>
        <dbReference type="SAM" id="SignalP"/>
    </source>
</evidence>
<comment type="caution">
    <text evidence="2">The sequence shown here is derived from an EMBL/GenBank/DDBJ whole genome shotgun (WGS) entry which is preliminary data.</text>
</comment>
<sequence length="416" mass="46226">MEHMKGVLAVLLAILALLGPAQAEDIKLYTFPAPPYQIVSETPGAGTEVSGLTVDTVVCSADRAGRTTRIHASPPRRAIQLLINSQIDGYFAVDPSTYLDQIASRTNPVSLEKWHLISLADGEPAEAPRMGAVIGSNEEAWLRSRGKDIFLTVTTSEQLIALLHRQRIDQALMDHRVLESLSDTSGLRTQFLRYVPLHVYFNKDFASRNPGFIDAFNREIPRCINRSFDLDESETGDIRASAYDLFRELQALIPMEDAIRQGPQINSLSEILNLDAQWQALAPSHYSDMARRVADQDASVAMAQWQKRHETLVTEVMLTNSVGTLVAMSQLTSDFWQGDEPKFERHIRGDTRDIYVSPIRYDASTSRFQVTVSMPIIRKGQWLPAGVLVIGLDVEQALKAEGNVHYLTGVNGKASP</sequence>
<gene>
    <name evidence="2" type="ORF">E5Q11_09095</name>
</gene>
<proteinExistence type="predicted"/>
<feature type="signal peptide" evidence="1">
    <location>
        <begin position="1"/>
        <end position="23"/>
    </location>
</feature>
<evidence type="ECO:0000313" key="2">
    <source>
        <dbReference type="EMBL" id="TGN40413.1"/>
    </source>
</evidence>
<dbReference type="EMBL" id="SRPF01000002">
    <property type="protein sequence ID" value="TGN40413.1"/>
    <property type="molecule type" value="Genomic_DNA"/>
</dbReference>
<organism evidence="2 3">
    <name type="scientific">Marinobacter confluentis</name>
    <dbReference type="NCBI Taxonomy" id="1697557"/>
    <lineage>
        <taxon>Bacteria</taxon>
        <taxon>Pseudomonadati</taxon>
        <taxon>Pseudomonadota</taxon>
        <taxon>Gammaproteobacteria</taxon>
        <taxon>Pseudomonadales</taxon>
        <taxon>Marinobacteraceae</taxon>
        <taxon>Marinobacter</taxon>
    </lineage>
</organism>
<dbReference type="RefSeq" id="WP_135803075.1">
    <property type="nucleotide sequence ID" value="NZ_SRPF01000002.1"/>
</dbReference>
<evidence type="ECO:0000313" key="3">
    <source>
        <dbReference type="Proteomes" id="UP000298325"/>
    </source>
</evidence>
<dbReference type="SUPFAM" id="SSF53850">
    <property type="entry name" value="Periplasmic binding protein-like II"/>
    <property type="match status" value="1"/>
</dbReference>
<feature type="chain" id="PRO_5021385885" description="Transporter substrate-binding domain-containing protein" evidence="1">
    <location>
        <begin position="24"/>
        <end position="416"/>
    </location>
</feature>
<dbReference type="AlphaFoldDB" id="A0A4Z1C9V5"/>
<accession>A0A4Z1C9V5</accession>
<dbReference type="Proteomes" id="UP000298325">
    <property type="component" value="Unassembled WGS sequence"/>
</dbReference>
<keyword evidence="1" id="KW-0732">Signal</keyword>
<dbReference type="CDD" id="cd18773">
    <property type="entry name" value="PDC1_HK_sensor"/>
    <property type="match status" value="1"/>
</dbReference>
<keyword evidence="3" id="KW-1185">Reference proteome</keyword>
<reference evidence="2 3" key="1">
    <citation type="submission" date="2019-04" db="EMBL/GenBank/DDBJ databases">
        <authorList>
            <person name="Park S."/>
            <person name="Yoon J.-H."/>
        </authorList>
    </citation>
    <scope>NUCLEOTIDE SEQUENCE [LARGE SCALE GENOMIC DNA]</scope>
    <source>
        <strain evidence="2 3">HJM-18</strain>
    </source>
</reference>